<dbReference type="PANTHER" id="PTHR30413:SF10">
    <property type="entry name" value="CAPSULE POLYSACCHARIDE EXPORT INNER-MEMBRANE PROTEIN CTRC"/>
    <property type="match status" value="1"/>
</dbReference>
<dbReference type="InterPro" id="IPR047817">
    <property type="entry name" value="ABC2_TM_bact-type"/>
</dbReference>
<evidence type="ECO:0000313" key="14">
    <source>
        <dbReference type="Proteomes" id="UP000234473"/>
    </source>
</evidence>
<comment type="caution">
    <text evidence="12">The sequence shown here is derived from an EMBL/GenBank/DDBJ whole genome shotgun (WGS) entry which is preliminary data.</text>
</comment>
<feature type="transmembrane region" description="Helical" evidence="9">
    <location>
        <begin position="67"/>
        <end position="88"/>
    </location>
</feature>
<keyword evidence="7" id="KW-0625">Polysaccharide transport</keyword>
<dbReference type="AlphaFoldDB" id="A0A0J4X097"/>
<accession>A0A0J4X097</accession>
<evidence type="ECO:0000313" key="12">
    <source>
        <dbReference type="EMBL" id="PLP48875.1"/>
    </source>
</evidence>
<evidence type="ECO:0000256" key="5">
    <source>
        <dbReference type="ARBA" id="ARBA00022692"/>
    </source>
</evidence>
<keyword evidence="6 9" id="KW-1133">Transmembrane helix</keyword>
<evidence type="ECO:0000256" key="4">
    <source>
        <dbReference type="ARBA" id="ARBA00022475"/>
    </source>
</evidence>
<evidence type="ECO:0000256" key="6">
    <source>
        <dbReference type="ARBA" id="ARBA00022989"/>
    </source>
</evidence>
<dbReference type="Proteomes" id="UP000234473">
    <property type="component" value="Unassembled WGS sequence"/>
</dbReference>
<evidence type="ECO:0000313" key="13">
    <source>
        <dbReference type="Proteomes" id="UP000234412"/>
    </source>
</evidence>
<dbReference type="GO" id="GO:0140359">
    <property type="term" value="F:ABC-type transporter activity"/>
    <property type="evidence" value="ECO:0007669"/>
    <property type="project" value="InterPro"/>
</dbReference>
<feature type="transmembrane region" description="Helical" evidence="9">
    <location>
        <begin position="179"/>
        <end position="197"/>
    </location>
</feature>
<reference evidence="13 14" key="1">
    <citation type="submission" date="2017-11" db="EMBL/GenBank/DDBJ databases">
        <authorList>
            <person name="Han C.G."/>
        </authorList>
    </citation>
    <scope>NUCLEOTIDE SEQUENCE [LARGE SCALE GENOMIC DNA]</scope>
    <source>
        <strain evidence="12 14">A5</strain>
        <strain evidence="11 13">A8</strain>
    </source>
</reference>
<feature type="transmembrane region" description="Helical" evidence="9">
    <location>
        <begin position="30"/>
        <end position="52"/>
    </location>
</feature>
<evidence type="ECO:0000256" key="8">
    <source>
        <dbReference type="ARBA" id="ARBA00023136"/>
    </source>
</evidence>
<dbReference type="EMBL" id="PIDP01000691">
    <property type="protein sequence ID" value="PLM93266.1"/>
    <property type="molecule type" value="Genomic_DNA"/>
</dbReference>
<proteinExistence type="inferred from homology"/>
<feature type="transmembrane region" description="Helical" evidence="9">
    <location>
        <begin position="232"/>
        <end position="250"/>
    </location>
</feature>
<feature type="transmembrane region" description="Helical" evidence="9">
    <location>
        <begin position="142"/>
        <end position="167"/>
    </location>
</feature>
<name>A0A0J4X097_KLEVA</name>
<dbReference type="RefSeq" id="WP_008804106.1">
    <property type="nucleotide sequence ID" value="NZ_BIGL01000001.1"/>
</dbReference>
<feature type="domain" description="ABC transmembrane type-2" evidence="10">
    <location>
        <begin position="32"/>
        <end position="256"/>
    </location>
</feature>
<dbReference type="PANTHER" id="PTHR30413">
    <property type="entry name" value="INNER MEMBRANE TRANSPORT PERMEASE"/>
    <property type="match status" value="1"/>
</dbReference>
<comment type="similarity">
    <text evidence="2 9">Belongs to the ABC-2 integral membrane protein family.</text>
</comment>
<dbReference type="GO" id="GO:0015774">
    <property type="term" value="P:polysaccharide transport"/>
    <property type="evidence" value="ECO:0007669"/>
    <property type="project" value="UniProtKB-KW"/>
</dbReference>
<reference evidence="13 14" key="2">
    <citation type="submission" date="2018-01" db="EMBL/GenBank/DDBJ databases">
        <title>Genomic study of Klebsiella pneumoniae.</title>
        <authorList>
            <person name="Yang Y."/>
            <person name="Bicalho R."/>
        </authorList>
    </citation>
    <scope>NUCLEOTIDE SEQUENCE [LARGE SCALE GENOMIC DNA]</scope>
    <source>
        <strain evidence="12 14">A5</strain>
        <strain evidence="11 13">A8</strain>
    </source>
</reference>
<evidence type="ECO:0000256" key="7">
    <source>
        <dbReference type="ARBA" id="ARBA00023047"/>
    </source>
</evidence>
<dbReference type="EMBL" id="PICB01000045">
    <property type="protein sequence ID" value="PLP48875.1"/>
    <property type="molecule type" value="Genomic_DNA"/>
</dbReference>
<gene>
    <name evidence="12" type="ORF">CWM98_02035</name>
    <name evidence="11" type="ORF">CWN47_18610</name>
</gene>
<evidence type="ECO:0000313" key="11">
    <source>
        <dbReference type="EMBL" id="PLM93266.1"/>
    </source>
</evidence>
<evidence type="ECO:0000256" key="1">
    <source>
        <dbReference type="ARBA" id="ARBA00004651"/>
    </source>
</evidence>
<keyword evidence="8 9" id="KW-0472">Membrane</keyword>
<comment type="subcellular location">
    <subcellularLocation>
        <location evidence="9">Cell inner membrane</location>
        <topology evidence="9">Multi-pass membrane protein</topology>
    </subcellularLocation>
    <subcellularLocation>
        <location evidence="1">Cell membrane</location>
        <topology evidence="1">Multi-pass membrane protein</topology>
    </subcellularLocation>
</comment>
<dbReference type="Pfam" id="PF01061">
    <property type="entry name" value="ABC2_membrane"/>
    <property type="match status" value="1"/>
</dbReference>
<dbReference type="Proteomes" id="UP000234412">
    <property type="component" value="Unassembled WGS sequence"/>
</dbReference>
<evidence type="ECO:0000259" key="10">
    <source>
        <dbReference type="PROSITE" id="PS51012"/>
    </source>
</evidence>
<keyword evidence="5 9" id="KW-0812">Transmembrane</keyword>
<feature type="transmembrane region" description="Helical" evidence="9">
    <location>
        <begin position="109"/>
        <end position="136"/>
    </location>
</feature>
<keyword evidence="3 9" id="KW-0813">Transport</keyword>
<dbReference type="GO" id="GO:0015920">
    <property type="term" value="P:lipopolysaccharide transport"/>
    <property type="evidence" value="ECO:0007669"/>
    <property type="project" value="TreeGrafter"/>
</dbReference>
<protein>
    <recommendedName>
        <fullName evidence="9">Transport permease protein</fullName>
    </recommendedName>
</protein>
<sequence>MRDLLTTIYRYRGFIWSSVKRDFQARYQTSMLGALWLVLQPLSMILVYTLVFSEVMKARMPDNTGPFAYSIYLCSGVLTWGLFTEMLDKGQSVFINNANLIKKLSFPKICLPIIVTLSAVLNFAIIFSLFLIFIIVTGNFPGWLFFSVIPVLLLQILFAGGLGMILGVMNVFFRDVGQLVGVALQFWFWFTPIVYVLNSLPAWAKNLLLYNPMTRVMQSYQSIFAYHQAPNWYSLWPVLALAIIFCVIGFRMFRKHAADMVDEL</sequence>
<dbReference type="InterPro" id="IPR013525">
    <property type="entry name" value="ABC2_TM"/>
</dbReference>
<keyword evidence="7" id="KW-0762">Sugar transport</keyword>
<organism evidence="12 14">
    <name type="scientific">Klebsiella variicola</name>
    <dbReference type="NCBI Taxonomy" id="244366"/>
    <lineage>
        <taxon>Bacteria</taxon>
        <taxon>Pseudomonadati</taxon>
        <taxon>Pseudomonadota</taxon>
        <taxon>Gammaproteobacteria</taxon>
        <taxon>Enterobacterales</taxon>
        <taxon>Enterobacteriaceae</taxon>
        <taxon>Klebsiella/Raoultella group</taxon>
        <taxon>Klebsiella</taxon>
        <taxon>Klebsiella pneumoniae complex</taxon>
    </lineage>
</organism>
<dbReference type="PROSITE" id="PS51012">
    <property type="entry name" value="ABC_TM2"/>
    <property type="match status" value="1"/>
</dbReference>
<keyword evidence="4 9" id="KW-1003">Cell membrane</keyword>
<evidence type="ECO:0000256" key="2">
    <source>
        <dbReference type="ARBA" id="ARBA00007783"/>
    </source>
</evidence>
<evidence type="ECO:0000256" key="9">
    <source>
        <dbReference type="RuleBase" id="RU361157"/>
    </source>
</evidence>
<evidence type="ECO:0000256" key="3">
    <source>
        <dbReference type="ARBA" id="ARBA00022448"/>
    </source>
</evidence>
<accession>A0A264BZI7</accession>
<dbReference type="GO" id="GO:0005886">
    <property type="term" value="C:plasma membrane"/>
    <property type="evidence" value="ECO:0007669"/>
    <property type="project" value="UniProtKB-SubCell"/>
</dbReference>